<evidence type="ECO:0000313" key="1">
    <source>
        <dbReference type="Ensembl" id="ENSPTRP00000066444.1"/>
    </source>
</evidence>
<accession>A0A2I3RP30</accession>
<gene>
    <name evidence="1 3" type="primary">GPD2</name>
</gene>
<dbReference type="EMBL" id="AACZ04058421">
    <property type="status" value="NOT_ANNOTATED_CDS"/>
    <property type="molecule type" value="Genomic_DNA"/>
</dbReference>
<organism evidence="1 2">
    <name type="scientific">Pan troglodytes</name>
    <name type="common">Chimpanzee</name>
    <dbReference type="NCBI Taxonomy" id="9598"/>
    <lineage>
        <taxon>Eukaryota</taxon>
        <taxon>Metazoa</taxon>
        <taxon>Chordata</taxon>
        <taxon>Craniata</taxon>
        <taxon>Vertebrata</taxon>
        <taxon>Euteleostomi</taxon>
        <taxon>Mammalia</taxon>
        <taxon>Eutheria</taxon>
        <taxon>Euarchontoglires</taxon>
        <taxon>Primates</taxon>
        <taxon>Haplorrhini</taxon>
        <taxon>Catarrhini</taxon>
        <taxon>Hominidae</taxon>
        <taxon>Pan</taxon>
    </lineage>
</organism>
<evidence type="ECO:0000313" key="3">
    <source>
        <dbReference type="VGNC" id="VGNC:1947"/>
    </source>
</evidence>
<dbReference type="SMR" id="A0A2J8PPS4"/>
<dbReference type="Proteomes" id="UP000002277">
    <property type="component" value="Chromosome 2B"/>
</dbReference>
<name>A0A2J8PPS4_PANTR</name>
<reference evidence="1 2" key="1">
    <citation type="journal article" date="2005" name="Nature">
        <title>Initial sequence of the chimpanzee genome and comparison with the human genome.</title>
        <authorList>
            <consortium name="Chimpanzee sequencing and analysis consortium"/>
        </authorList>
    </citation>
    <scope>NUCLEOTIDE SEQUENCE [LARGE SCALE GENOMIC DNA]</scope>
</reference>
<reference evidence="1" key="2">
    <citation type="submission" date="2025-08" db="UniProtKB">
        <authorList>
            <consortium name="Ensembl"/>
        </authorList>
    </citation>
    <scope>IDENTIFICATION</scope>
</reference>
<reference evidence="1" key="3">
    <citation type="submission" date="2025-09" db="UniProtKB">
        <authorList>
            <consortium name="Ensembl"/>
        </authorList>
    </citation>
    <scope>IDENTIFICATION</scope>
</reference>
<sequence length="56" mass="6089">MAFQKAVKGTILVGGGALATVLGLSQFAHYRRKQNIVLSGELRNEECILLRKCGKT</sequence>
<dbReference type="GeneTree" id="ENSGT00390000001718"/>
<keyword evidence="2" id="KW-1185">Reference proteome</keyword>
<proteinExistence type="predicted"/>
<dbReference type="VGNC" id="VGNC:1947">
    <property type="gene designation" value="GPD2"/>
</dbReference>
<protein>
    <submittedName>
        <fullName evidence="1">Glycerol-3-phosphate dehydrogenase 2</fullName>
    </submittedName>
</protein>
<dbReference type="EMBL" id="AACZ04058420">
    <property type="status" value="NOT_ANNOTATED_CDS"/>
    <property type="molecule type" value="Genomic_DNA"/>
</dbReference>
<accession>A0A2J8PPS4</accession>
<dbReference type="Ensembl" id="ENSPTRT00000092151.1">
    <property type="protein sequence ID" value="ENSPTRP00000066444.1"/>
    <property type="gene ID" value="ENSPTRG00000012549.5"/>
</dbReference>
<dbReference type="AlphaFoldDB" id="A0A2J8PPS4"/>
<evidence type="ECO:0000313" key="2">
    <source>
        <dbReference type="Proteomes" id="UP000002277"/>
    </source>
</evidence>
<dbReference type="Bgee" id="ENSPTRG00000012549">
    <property type="expression patterns" value="Expressed in skeletal muscle tissue and 21 other cell types or tissues"/>
</dbReference>